<keyword evidence="4 6" id="KW-1133">Transmembrane helix</keyword>
<evidence type="ECO:0000313" key="7">
    <source>
        <dbReference type="EMBL" id="AMO24442.1"/>
    </source>
</evidence>
<dbReference type="AlphaFoldDB" id="A0A127K0P9"/>
<feature type="transmembrane region" description="Helical" evidence="6">
    <location>
        <begin position="66"/>
        <end position="87"/>
    </location>
</feature>
<gene>
    <name evidence="7" type="ORF">UC35_18375</name>
</gene>
<evidence type="ECO:0000256" key="5">
    <source>
        <dbReference type="ARBA" id="ARBA00023136"/>
    </source>
</evidence>
<feature type="transmembrane region" description="Helical" evidence="6">
    <location>
        <begin position="93"/>
        <end position="112"/>
    </location>
</feature>
<dbReference type="OrthoDB" id="9806718at2"/>
<dbReference type="RefSeq" id="WP_061502237.1">
    <property type="nucleotide sequence ID" value="NZ_CP010951.1"/>
</dbReference>
<dbReference type="InterPro" id="IPR000390">
    <property type="entry name" value="Small_drug/metabolite_transptr"/>
</dbReference>
<organism evidence="7 8">
    <name type="scientific">Ramlibacter tataouinensis</name>
    <dbReference type="NCBI Taxonomy" id="94132"/>
    <lineage>
        <taxon>Bacteria</taxon>
        <taxon>Pseudomonadati</taxon>
        <taxon>Pseudomonadota</taxon>
        <taxon>Betaproteobacteria</taxon>
        <taxon>Burkholderiales</taxon>
        <taxon>Comamonadaceae</taxon>
        <taxon>Ramlibacter</taxon>
    </lineage>
</organism>
<accession>A0A127K0P9</accession>
<evidence type="ECO:0000256" key="2">
    <source>
        <dbReference type="ARBA" id="ARBA00022475"/>
    </source>
</evidence>
<evidence type="ECO:0000256" key="4">
    <source>
        <dbReference type="ARBA" id="ARBA00022989"/>
    </source>
</evidence>
<evidence type="ECO:0008006" key="9">
    <source>
        <dbReference type="Google" id="ProtNLM"/>
    </source>
</evidence>
<dbReference type="Gene3D" id="1.10.3730.20">
    <property type="match status" value="1"/>
</dbReference>
<dbReference type="PANTHER" id="PTHR30561">
    <property type="entry name" value="SMR FAMILY PROTON-DEPENDENT DRUG EFFLUX TRANSPORTER SUGE"/>
    <property type="match status" value="1"/>
</dbReference>
<proteinExistence type="predicted"/>
<dbReference type="SUPFAM" id="SSF103481">
    <property type="entry name" value="Multidrug resistance efflux transporter EmrE"/>
    <property type="match status" value="1"/>
</dbReference>
<dbReference type="InterPro" id="IPR037185">
    <property type="entry name" value="EmrE-like"/>
</dbReference>
<protein>
    <recommendedName>
        <fullName evidence="9">Candidate membrane protein</fullName>
    </recommendedName>
</protein>
<keyword evidence="2" id="KW-1003">Cell membrane</keyword>
<dbReference type="Proteomes" id="UP000070433">
    <property type="component" value="Chromosome"/>
</dbReference>
<evidence type="ECO:0000256" key="1">
    <source>
        <dbReference type="ARBA" id="ARBA00004651"/>
    </source>
</evidence>
<reference evidence="7 8" key="1">
    <citation type="journal article" date="2014" name="Int. J. Syst. Evol. Microbiol.">
        <title>Ramlibacter solisilvae sp. nov., isolated from forest soil, and emended description of the genus Ramlibacter.</title>
        <authorList>
            <person name="Lee H.J."/>
            <person name="Lee S.H."/>
            <person name="Lee S.S."/>
            <person name="Lee J.S."/>
            <person name="Kim Y."/>
            <person name="Kim S.C."/>
            <person name="Jeon C.O."/>
        </authorList>
    </citation>
    <scope>NUCLEOTIDE SEQUENCE [LARGE SCALE GENOMIC DNA]</scope>
    <source>
        <strain evidence="7 8">5-10</strain>
    </source>
</reference>
<dbReference type="GO" id="GO:0005886">
    <property type="term" value="C:plasma membrane"/>
    <property type="evidence" value="ECO:0007669"/>
    <property type="project" value="UniProtKB-SubCell"/>
</dbReference>
<keyword evidence="8" id="KW-1185">Reference proteome</keyword>
<evidence type="ECO:0000256" key="3">
    <source>
        <dbReference type="ARBA" id="ARBA00022692"/>
    </source>
</evidence>
<keyword evidence="3 6" id="KW-0812">Transmembrane</keyword>
<feature type="transmembrane region" description="Helical" evidence="6">
    <location>
        <begin position="40"/>
        <end position="59"/>
    </location>
</feature>
<evidence type="ECO:0000256" key="6">
    <source>
        <dbReference type="SAM" id="Phobius"/>
    </source>
</evidence>
<dbReference type="PANTHER" id="PTHR30561:SF9">
    <property type="entry name" value="4-AMINO-4-DEOXY-L-ARABINOSE-PHOSPHOUNDECAPRENOL FLIPPASE SUBUNIT ARNF-RELATED"/>
    <property type="match status" value="1"/>
</dbReference>
<sequence length="119" mass="12470">MKAQLLLFAVLGSVLAALGQVSFKQGANGHIALADFVNMWIFTGLVLYGVGTLLWILALSAVPLTVLYPFAALTYVLVNVLAVVLLGERLTPRGLAGTALVLAGLFLVASSFEVNDAQP</sequence>
<keyword evidence="5 6" id="KW-0472">Membrane</keyword>
<comment type="subcellular location">
    <subcellularLocation>
        <location evidence="1">Cell membrane</location>
        <topology evidence="1">Multi-pass membrane protein</topology>
    </subcellularLocation>
</comment>
<evidence type="ECO:0000313" key="8">
    <source>
        <dbReference type="Proteomes" id="UP000070433"/>
    </source>
</evidence>
<dbReference type="GO" id="GO:0022857">
    <property type="term" value="F:transmembrane transporter activity"/>
    <property type="evidence" value="ECO:0007669"/>
    <property type="project" value="InterPro"/>
</dbReference>
<dbReference type="EMBL" id="CP010951">
    <property type="protein sequence ID" value="AMO24442.1"/>
    <property type="molecule type" value="Genomic_DNA"/>
</dbReference>
<name>A0A127K0P9_9BURK</name>